<dbReference type="InterPro" id="IPR037175">
    <property type="entry name" value="KFase_sf"/>
</dbReference>
<accession>A0A644YKY9</accession>
<evidence type="ECO:0000313" key="1">
    <source>
        <dbReference type="EMBL" id="MPM28977.1"/>
    </source>
</evidence>
<sequence length="66" mass="7135">MDTISADSCENTLLSNHNLLLANGKIIAENLTNTSCLPKDKAFKLYIIPLKLKDGDGSPARVFAIC</sequence>
<reference evidence="1" key="1">
    <citation type="submission" date="2019-08" db="EMBL/GenBank/DDBJ databases">
        <authorList>
            <person name="Kucharzyk K."/>
            <person name="Murdoch R.W."/>
            <person name="Higgins S."/>
            <person name="Loffler F."/>
        </authorList>
    </citation>
    <scope>NUCLEOTIDE SEQUENCE</scope>
</reference>
<proteinExistence type="predicted"/>
<name>A0A644YKY9_9ZZZZ</name>
<organism evidence="1">
    <name type="scientific">bioreactor metagenome</name>
    <dbReference type="NCBI Taxonomy" id="1076179"/>
    <lineage>
        <taxon>unclassified sequences</taxon>
        <taxon>metagenomes</taxon>
        <taxon>ecological metagenomes</taxon>
    </lineage>
</organism>
<dbReference type="AlphaFoldDB" id="A0A644YKY9"/>
<dbReference type="SUPFAM" id="SSF102198">
    <property type="entry name" value="Putative cyclase"/>
    <property type="match status" value="1"/>
</dbReference>
<dbReference type="Gene3D" id="3.50.30.50">
    <property type="entry name" value="Putative cyclase"/>
    <property type="match status" value="1"/>
</dbReference>
<dbReference type="GO" id="GO:0004061">
    <property type="term" value="F:arylformamidase activity"/>
    <property type="evidence" value="ECO:0007669"/>
    <property type="project" value="InterPro"/>
</dbReference>
<dbReference type="GO" id="GO:0019441">
    <property type="term" value="P:L-tryptophan catabolic process to kynurenine"/>
    <property type="evidence" value="ECO:0007669"/>
    <property type="project" value="InterPro"/>
</dbReference>
<dbReference type="EMBL" id="VSSQ01005396">
    <property type="protein sequence ID" value="MPM28977.1"/>
    <property type="molecule type" value="Genomic_DNA"/>
</dbReference>
<comment type="caution">
    <text evidence="1">The sequence shown here is derived from an EMBL/GenBank/DDBJ whole genome shotgun (WGS) entry which is preliminary data.</text>
</comment>
<protein>
    <recommendedName>
        <fullName evidence="2">Kynurenine formamidase</fullName>
    </recommendedName>
</protein>
<gene>
    <name evidence="1" type="ORF">SDC9_75515</name>
</gene>
<evidence type="ECO:0008006" key="2">
    <source>
        <dbReference type="Google" id="ProtNLM"/>
    </source>
</evidence>